<dbReference type="GO" id="GO:0043931">
    <property type="term" value="P:ossification involved in bone maturation"/>
    <property type="evidence" value="ECO:0007669"/>
    <property type="project" value="TreeGrafter"/>
</dbReference>
<protein>
    <recommendedName>
        <fullName evidence="4">Ig-like domain-containing protein</fullName>
    </recommendedName>
</protein>
<dbReference type="GO" id="GO:0000122">
    <property type="term" value="P:negative regulation of transcription by RNA polymerase II"/>
    <property type="evidence" value="ECO:0007669"/>
    <property type="project" value="TreeGrafter"/>
</dbReference>
<keyword evidence="3" id="KW-0732">Signal</keyword>
<comment type="caution">
    <text evidence="5">The sequence shown here is derived from an EMBL/GenBank/DDBJ whole genome shotgun (WGS) entry which is preliminary data.</text>
</comment>
<dbReference type="Gene3D" id="2.130.10.10">
    <property type="entry name" value="YVTN repeat-like/Quinoprotein amine dehydrogenase"/>
    <property type="match status" value="1"/>
</dbReference>
<name>A0A7J5X597_DISMA</name>
<dbReference type="InterPro" id="IPR036352">
    <property type="entry name" value="Semap_dom_sf"/>
</dbReference>
<dbReference type="SUPFAM" id="SSF101912">
    <property type="entry name" value="Sema domain"/>
    <property type="match status" value="1"/>
</dbReference>
<dbReference type="InterPro" id="IPR007110">
    <property type="entry name" value="Ig-like_dom"/>
</dbReference>
<dbReference type="InterPro" id="IPR027231">
    <property type="entry name" value="Semaphorin"/>
</dbReference>
<reference evidence="5 6" key="1">
    <citation type="submission" date="2020-03" db="EMBL/GenBank/DDBJ databases">
        <title>Dissostichus mawsoni Genome sequencing and assembly.</title>
        <authorList>
            <person name="Park H."/>
        </authorList>
    </citation>
    <scope>NUCLEOTIDE SEQUENCE [LARGE SCALE GENOMIC DNA]</scope>
    <source>
        <strain evidence="5">DM0001</strain>
        <tissue evidence="5">Muscle</tissue>
    </source>
</reference>
<dbReference type="InterPro" id="IPR013783">
    <property type="entry name" value="Ig-like_fold"/>
</dbReference>
<evidence type="ECO:0000256" key="1">
    <source>
        <dbReference type="ARBA" id="ARBA00009492"/>
    </source>
</evidence>
<feature type="chain" id="PRO_5029651795" description="Ig-like domain-containing protein" evidence="3">
    <location>
        <begin position="22"/>
        <end position="524"/>
    </location>
</feature>
<dbReference type="GO" id="GO:0005886">
    <property type="term" value="C:plasma membrane"/>
    <property type="evidence" value="ECO:0007669"/>
    <property type="project" value="TreeGrafter"/>
</dbReference>
<dbReference type="GO" id="GO:0001755">
    <property type="term" value="P:neural crest cell migration"/>
    <property type="evidence" value="ECO:0007669"/>
    <property type="project" value="TreeGrafter"/>
</dbReference>
<feature type="domain" description="Ig-like" evidence="4">
    <location>
        <begin position="432"/>
        <end position="495"/>
    </location>
</feature>
<accession>A0A7J5X597</accession>
<keyword evidence="6" id="KW-1185">Reference proteome</keyword>
<keyword evidence="2" id="KW-0325">Glycoprotein</keyword>
<evidence type="ECO:0000256" key="2">
    <source>
        <dbReference type="ARBA" id="ARBA00023180"/>
    </source>
</evidence>
<dbReference type="GO" id="GO:0005615">
    <property type="term" value="C:extracellular space"/>
    <property type="evidence" value="ECO:0007669"/>
    <property type="project" value="TreeGrafter"/>
</dbReference>
<evidence type="ECO:0000256" key="3">
    <source>
        <dbReference type="SAM" id="SignalP"/>
    </source>
</evidence>
<dbReference type="InterPro" id="IPR001627">
    <property type="entry name" value="Semap_dom"/>
</dbReference>
<organism evidence="5 6">
    <name type="scientific">Dissostichus mawsoni</name>
    <name type="common">Antarctic cod</name>
    <dbReference type="NCBI Taxonomy" id="36200"/>
    <lineage>
        <taxon>Eukaryota</taxon>
        <taxon>Metazoa</taxon>
        <taxon>Chordata</taxon>
        <taxon>Craniata</taxon>
        <taxon>Vertebrata</taxon>
        <taxon>Euteleostomi</taxon>
        <taxon>Actinopterygii</taxon>
        <taxon>Neopterygii</taxon>
        <taxon>Teleostei</taxon>
        <taxon>Neoteleostei</taxon>
        <taxon>Acanthomorphata</taxon>
        <taxon>Eupercaria</taxon>
        <taxon>Perciformes</taxon>
        <taxon>Notothenioidei</taxon>
        <taxon>Nototheniidae</taxon>
        <taxon>Dissostichus</taxon>
    </lineage>
</organism>
<dbReference type="PANTHER" id="PTHR11036:SF144">
    <property type="entry name" value="SEMAPHORIN-7A-LIKE"/>
    <property type="match status" value="1"/>
</dbReference>
<proteinExistence type="inferred from homology"/>
<dbReference type="OrthoDB" id="9988752at2759"/>
<sequence length="524" mass="58876">MLLLLFKLYLLCSRLHTLTEATSQPAARMTFTLRGRELSASFTLPGRMGQGGYHFGTDPSTAKRFPLLGHHAPAGIVLEKEPNTVISAEQKHLKSFDFQNPHQDLSQKTPRCMSSAKIQKIKKSIQGFIIKEGEPAALVESADLYVTYSGSKGDVGIHRFGRNRVGPTIHDREQHYVGLVPSRRRDDTLQDKVFGFYKEKNKDPGLYSDMGMSAVCVYTIRDIERIFTTSTFKGKDPQPGRSRADSRTIHMDVLNKIKENSEMEGWVRPVDNSGPILFNHHNYTHIKVDDSQNNRSDRYTVLYLSLNKGDIHKVVQKETQTFIIAEYQPFHHIHHVLTFLLHPPLTELVQLDVGNCAQDMLQDVSRADHNICVSSGTVEHSQTGVSAEKCTCCTEKQEVAVVGNEDTDKNTSFRDMSVHSDVNMTHICSSALTCPVSSHHARYTWIHLERNTSWSLEDSPGLLLIPRMSPEQEGRHRCVSEERGYTRVLADYTLQLENRAGVKTSTSLLLGLCVTAALIQSLSC</sequence>
<dbReference type="GO" id="GO:0045499">
    <property type="term" value="F:chemorepellent activity"/>
    <property type="evidence" value="ECO:0007669"/>
    <property type="project" value="TreeGrafter"/>
</dbReference>
<dbReference type="AlphaFoldDB" id="A0A7J5X597"/>
<feature type="signal peptide" evidence="3">
    <location>
        <begin position="1"/>
        <end position="21"/>
    </location>
</feature>
<dbReference type="PANTHER" id="PTHR11036">
    <property type="entry name" value="SEMAPHORIN"/>
    <property type="match status" value="1"/>
</dbReference>
<evidence type="ECO:0000259" key="4">
    <source>
        <dbReference type="PROSITE" id="PS50835"/>
    </source>
</evidence>
<dbReference type="Pfam" id="PF01403">
    <property type="entry name" value="Sema"/>
    <property type="match status" value="1"/>
</dbReference>
<gene>
    <name evidence="5" type="ORF">F7725_025809</name>
</gene>
<dbReference type="GO" id="GO:0007411">
    <property type="term" value="P:axon guidance"/>
    <property type="evidence" value="ECO:0007669"/>
    <property type="project" value="TreeGrafter"/>
</dbReference>
<dbReference type="PROSITE" id="PS50835">
    <property type="entry name" value="IG_LIKE"/>
    <property type="match status" value="1"/>
</dbReference>
<dbReference type="EMBL" id="JAAKFY010000027">
    <property type="protein sequence ID" value="KAF3832144.1"/>
    <property type="molecule type" value="Genomic_DNA"/>
</dbReference>
<dbReference type="Proteomes" id="UP000518266">
    <property type="component" value="Unassembled WGS sequence"/>
</dbReference>
<comment type="similarity">
    <text evidence="1">Belongs to the semaphorin family.</text>
</comment>
<dbReference type="GO" id="GO:0030215">
    <property type="term" value="F:semaphorin receptor binding"/>
    <property type="evidence" value="ECO:0007669"/>
    <property type="project" value="InterPro"/>
</dbReference>
<dbReference type="InterPro" id="IPR015943">
    <property type="entry name" value="WD40/YVTN_repeat-like_dom_sf"/>
</dbReference>
<dbReference type="Gene3D" id="2.60.40.10">
    <property type="entry name" value="Immunoglobulins"/>
    <property type="match status" value="1"/>
</dbReference>
<dbReference type="GO" id="GO:0071526">
    <property type="term" value="P:semaphorin-plexin signaling pathway"/>
    <property type="evidence" value="ECO:0007669"/>
    <property type="project" value="TreeGrafter"/>
</dbReference>
<dbReference type="GO" id="GO:0030335">
    <property type="term" value="P:positive regulation of cell migration"/>
    <property type="evidence" value="ECO:0007669"/>
    <property type="project" value="TreeGrafter"/>
</dbReference>
<evidence type="ECO:0000313" key="6">
    <source>
        <dbReference type="Proteomes" id="UP000518266"/>
    </source>
</evidence>
<evidence type="ECO:0000313" key="5">
    <source>
        <dbReference type="EMBL" id="KAF3832144.1"/>
    </source>
</evidence>